<evidence type="ECO:0000313" key="4">
    <source>
        <dbReference type="Proteomes" id="UP000011680"/>
    </source>
</evidence>
<comment type="caution">
    <text evidence="3">The sequence shown here is derived from an EMBL/GenBank/DDBJ whole genome shotgun (WGS) entry which is preliminary data.</text>
</comment>
<name>M0NFA0_9EURY</name>
<feature type="coiled-coil region" evidence="1">
    <location>
        <begin position="59"/>
        <end position="86"/>
    </location>
</feature>
<dbReference type="PATRIC" id="fig|1227457.3.peg.259"/>
<feature type="region of interest" description="Disordered" evidence="2">
    <location>
        <begin position="1"/>
        <end position="41"/>
    </location>
</feature>
<proteinExistence type="predicted"/>
<gene>
    <name evidence="3" type="ORF">C451_01453</name>
</gene>
<evidence type="ECO:0000313" key="3">
    <source>
        <dbReference type="EMBL" id="EMA56647.1"/>
    </source>
</evidence>
<sequence>MPSPVATDGGQALGTAPSSTSTGASPEIATEEPTVIDERPGEIELDAPRDICHRISERITEIEFEIEQRRGELKDLETALSILEDLVPELDGSELEK</sequence>
<feature type="compositionally biased region" description="Low complexity" evidence="2">
    <location>
        <begin position="14"/>
        <end position="26"/>
    </location>
</feature>
<keyword evidence="4" id="KW-1185">Reference proteome</keyword>
<dbReference type="Proteomes" id="UP000011680">
    <property type="component" value="Unassembled WGS sequence"/>
</dbReference>
<evidence type="ECO:0000256" key="2">
    <source>
        <dbReference type="SAM" id="MobiDB-lite"/>
    </source>
</evidence>
<dbReference type="AlphaFoldDB" id="M0NFA0"/>
<dbReference type="EMBL" id="AOMF01000029">
    <property type="protein sequence ID" value="EMA56647.1"/>
    <property type="molecule type" value="Genomic_DNA"/>
</dbReference>
<organism evidence="3 4">
    <name type="scientific">Halococcus thailandensis JCM 13552</name>
    <dbReference type="NCBI Taxonomy" id="1227457"/>
    <lineage>
        <taxon>Archaea</taxon>
        <taxon>Methanobacteriati</taxon>
        <taxon>Methanobacteriota</taxon>
        <taxon>Stenosarchaea group</taxon>
        <taxon>Halobacteria</taxon>
        <taxon>Halobacteriales</taxon>
        <taxon>Halococcaceae</taxon>
        <taxon>Halococcus</taxon>
    </lineage>
</organism>
<keyword evidence="1" id="KW-0175">Coiled coil</keyword>
<reference evidence="3 4" key="1">
    <citation type="journal article" date="2014" name="PLoS Genet.">
        <title>Phylogenetically driven sequencing of extremely halophilic archaea reveals strategies for static and dynamic osmo-response.</title>
        <authorList>
            <person name="Becker E.A."/>
            <person name="Seitzer P.M."/>
            <person name="Tritt A."/>
            <person name="Larsen D."/>
            <person name="Krusor M."/>
            <person name="Yao A.I."/>
            <person name="Wu D."/>
            <person name="Madern D."/>
            <person name="Eisen J.A."/>
            <person name="Darling A.E."/>
            <person name="Facciotti M.T."/>
        </authorList>
    </citation>
    <scope>NUCLEOTIDE SEQUENCE [LARGE SCALE GENOMIC DNA]</scope>
    <source>
        <strain evidence="3 4">JCM 13552</strain>
    </source>
</reference>
<evidence type="ECO:0000256" key="1">
    <source>
        <dbReference type="SAM" id="Coils"/>
    </source>
</evidence>
<accession>M0NFA0</accession>
<protein>
    <submittedName>
        <fullName evidence="3">Uncharacterized protein</fullName>
    </submittedName>
</protein>